<gene>
    <name evidence="1" type="ORF">ACFQHK_01750</name>
</gene>
<name>A0ABD5U4A6_9EURY</name>
<dbReference type="RefSeq" id="WP_304446936.1">
    <property type="nucleotide sequence ID" value="NZ_JARRAH010000001.1"/>
</dbReference>
<keyword evidence="2" id="KW-1185">Reference proteome</keyword>
<dbReference type="Proteomes" id="UP001596406">
    <property type="component" value="Unassembled WGS sequence"/>
</dbReference>
<proteinExistence type="predicted"/>
<evidence type="ECO:0000313" key="2">
    <source>
        <dbReference type="Proteomes" id="UP001596406"/>
    </source>
</evidence>
<dbReference type="EMBL" id="JBHSXM010000001">
    <property type="protein sequence ID" value="MFC6835229.1"/>
    <property type="molecule type" value="Genomic_DNA"/>
</dbReference>
<evidence type="ECO:0000313" key="1">
    <source>
        <dbReference type="EMBL" id="MFC6835229.1"/>
    </source>
</evidence>
<protein>
    <submittedName>
        <fullName evidence="1">Uncharacterized protein</fullName>
    </submittedName>
</protein>
<reference evidence="1 2" key="1">
    <citation type="journal article" date="2019" name="Int. J. Syst. Evol. Microbiol.">
        <title>The Global Catalogue of Microorganisms (GCM) 10K type strain sequencing project: providing services to taxonomists for standard genome sequencing and annotation.</title>
        <authorList>
            <consortium name="The Broad Institute Genomics Platform"/>
            <consortium name="The Broad Institute Genome Sequencing Center for Infectious Disease"/>
            <person name="Wu L."/>
            <person name="Ma J."/>
        </authorList>
    </citation>
    <scope>NUCLEOTIDE SEQUENCE [LARGE SCALE GENOMIC DNA]</scope>
    <source>
        <strain evidence="1 2">PSRA2</strain>
    </source>
</reference>
<sequence length="286" mass="33025">MSSRRQRAATDRGQQTLDEAIKSRLIHEPVVGAVPRVELPDVECEAFIETHHCSRSVLISLDDARRAINRNEWSEVLTDYHIPITTATEKDGITTGRSMDEVLRILEVIQPAIHVPDVSFAYGYMDDLTIAEVADAYVEYVVELSREINDRDYDIRLMPTQKGWTTDHFEPYRRLREDYGITDYAFYCGQSIGGHAGNALHKDRREARTFITTVDPENVMLIGRMSPDELRQFEPRVTSAAGLNYWRTRCQTSSGYSYRQYRELDAEIDQALKWNHEAKQSNLRIY</sequence>
<organism evidence="1 2">
    <name type="scientific">Halomarina ordinaria</name>
    <dbReference type="NCBI Taxonomy" id="3033939"/>
    <lineage>
        <taxon>Archaea</taxon>
        <taxon>Methanobacteriati</taxon>
        <taxon>Methanobacteriota</taxon>
        <taxon>Stenosarchaea group</taxon>
        <taxon>Halobacteria</taxon>
        <taxon>Halobacteriales</taxon>
        <taxon>Natronomonadaceae</taxon>
        <taxon>Halomarina</taxon>
    </lineage>
</organism>
<accession>A0ABD5U4A6</accession>
<dbReference type="AlphaFoldDB" id="A0ABD5U4A6"/>
<comment type="caution">
    <text evidence="1">The sequence shown here is derived from an EMBL/GenBank/DDBJ whole genome shotgun (WGS) entry which is preliminary data.</text>
</comment>